<dbReference type="InterPro" id="IPR013762">
    <property type="entry name" value="Integrase-like_cat_sf"/>
</dbReference>
<dbReference type="GO" id="GO:0015074">
    <property type="term" value="P:DNA integration"/>
    <property type="evidence" value="ECO:0007669"/>
    <property type="project" value="InterPro"/>
</dbReference>
<feature type="compositionally biased region" description="Basic residues" evidence="2">
    <location>
        <begin position="127"/>
        <end position="146"/>
    </location>
</feature>
<accession>A0AAU2V5N3</accession>
<protein>
    <recommendedName>
        <fullName evidence="3">Tyr recombinase domain-containing protein</fullName>
    </recommendedName>
</protein>
<dbReference type="Gene3D" id="1.10.443.10">
    <property type="entry name" value="Intergrase catalytic core"/>
    <property type="match status" value="1"/>
</dbReference>
<dbReference type="InterPro" id="IPR011010">
    <property type="entry name" value="DNA_brk_join_enz"/>
</dbReference>
<dbReference type="GO" id="GO:0003677">
    <property type="term" value="F:DNA binding"/>
    <property type="evidence" value="ECO:0007669"/>
    <property type="project" value="InterPro"/>
</dbReference>
<proteinExistence type="predicted"/>
<evidence type="ECO:0000256" key="1">
    <source>
        <dbReference type="ARBA" id="ARBA00023172"/>
    </source>
</evidence>
<dbReference type="AlphaFoldDB" id="A0AAU2V5N3"/>
<dbReference type="EMBL" id="CP108318">
    <property type="protein sequence ID" value="WTW62535.1"/>
    <property type="molecule type" value="Genomic_DNA"/>
</dbReference>
<feature type="domain" description="Tyr recombinase" evidence="3">
    <location>
        <begin position="1"/>
        <end position="113"/>
    </location>
</feature>
<evidence type="ECO:0000259" key="3">
    <source>
        <dbReference type="PROSITE" id="PS51898"/>
    </source>
</evidence>
<keyword evidence="1" id="KW-0233">DNA recombination</keyword>
<name>A0AAU2V5N3_9ACTN</name>
<reference evidence="4" key="1">
    <citation type="submission" date="2022-10" db="EMBL/GenBank/DDBJ databases">
        <title>The complete genomes of actinobacterial strains from the NBC collection.</title>
        <authorList>
            <person name="Joergensen T.S."/>
            <person name="Alvarez Arevalo M."/>
            <person name="Sterndorff E.B."/>
            <person name="Faurdal D."/>
            <person name="Vuksanovic O."/>
            <person name="Mourched A.-S."/>
            <person name="Charusanti P."/>
            <person name="Shaw S."/>
            <person name="Blin K."/>
            <person name="Weber T."/>
        </authorList>
    </citation>
    <scope>NUCLEOTIDE SEQUENCE</scope>
    <source>
        <strain evidence="4">NBC_00003</strain>
    </source>
</reference>
<dbReference type="SUPFAM" id="SSF56349">
    <property type="entry name" value="DNA breaking-rejoining enzymes"/>
    <property type="match status" value="1"/>
</dbReference>
<evidence type="ECO:0000313" key="4">
    <source>
        <dbReference type="EMBL" id="WTW62535.1"/>
    </source>
</evidence>
<evidence type="ECO:0000256" key="2">
    <source>
        <dbReference type="SAM" id="MobiDB-lite"/>
    </source>
</evidence>
<gene>
    <name evidence="4" type="ORF">OG549_18795</name>
</gene>
<dbReference type="InterPro" id="IPR002104">
    <property type="entry name" value="Integrase_catalytic"/>
</dbReference>
<dbReference type="PROSITE" id="PS51898">
    <property type="entry name" value="TYR_RECOMBINASE"/>
    <property type="match status" value="1"/>
</dbReference>
<sequence length="213" mass="23786">MAVLKRCQERQQEQKRERLARGDIWFDTGKVFTEDDGSWLHPDKVSAAFERILARTGLPPINLRDLRHVAASIIYAQARDIFAVKTVLRHSTIKLAGDTYTSLFTELDRQLADDAANLVPRSPQRTRTARQRLAHSSRTHVGRKAVKTNPARPESSGRAEETAGQTGIATSPTGRPCRTRTDNQRIRRRGGRVMAINTPCRPMPLWLVGAGAA</sequence>
<organism evidence="4">
    <name type="scientific">Streptomyces sp. NBC_00003</name>
    <dbReference type="NCBI Taxonomy" id="2903608"/>
    <lineage>
        <taxon>Bacteria</taxon>
        <taxon>Bacillati</taxon>
        <taxon>Actinomycetota</taxon>
        <taxon>Actinomycetes</taxon>
        <taxon>Kitasatosporales</taxon>
        <taxon>Streptomycetaceae</taxon>
        <taxon>Streptomyces</taxon>
    </lineage>
</organism>
<feature type="region of interest" description="Disordered" evidence="2">
    <location>
        <begin position="121"/>
        <end position="183"/>
    </location>
</feature>
<feature type="compositionally biased region" description="Polar residues" evidence="2">
    <location>
        <begin position="163"/>
        <end position="173"/>
    </location>
</feature>
<dbReference type="GO" id="GO:0006310">
    <property type="term" value="P:DNA recombination"/>
    <property type="evidence" value="ECO:0007669"/>
    <property type="project" value="UniProtKB-KW"/>
</dbReference>